<dbReference type="InterPro" id="IPR036156">
    <property type="entry name" value="Beta-gal/glucu_dom_sf"/>
</dbReference>
<feature type="domain" description="Glycoside hydrolase family 2 catalytic" evidence="6">
    <location>
        <begin position="278"/>
        <end position="502"/>
    </location>
</feature>
<dbReference type="InterPro" id="IPR008979">
    <property type="entry name" value="Galactose-bd-like_sf"/>
</dbReference>
<evidence type="ECO:0000313" key="9">
    <source>
        <dbReference type="Proteomes" id="UP001597542"/>
    </source>
</evidence>
<reference evidence="9" key="1">
    <citation type="journal article" date="2019" name="Int. J. Syst. Evol. Microbiol.">
        <title>The Global Catalogue of Microorganisms (GCM) 10K type strain sequencing project: providing services to taxonomists for standard genome sequencing and annotation.</title>
        <authorList>
            <consortium name="The Broad Institute Genomics Platform"/>
            <consortium name="The Broad Institute Genome Sequencing Center for Infectious Disease"/>
            <person name="Wu L."/>
            <person name="Ma J."/>
        </authorList>
    </citation>
    <scope>NUCLEOTIDE SEQUENCE [LARGE SCALE GENOMIC DNA]</scope>
    <source>
        <strain evidence="9">CGMCC 4.7638</strain>
    </source>
</reference>
<dbReference type="SUPFAM" id="SSF49785">
    <property type="entry name" value="Galactose-binding domain-like"/>
    <property type="match status" value="1"/>
</dbReference>
<dbReference type="Gene3D" id="2.60.40.10">
    <property type="entry name" value="Immunoglobulins"/>
    <property type="match status" value="1"/>
</dbReference>
<dbReference type="Pfam" id="PF22666">
    <property type="entry name" value="Glyco_hydro_2_N2"/>
    <property type="match status" value="1"/>
</dbReference>
<dbReference type="GO" id="GO:0016787">
    <property type="term" value="F:hydrolase activity"/>
    <property type="evidence" value="ECO:0007669"/>
    <property type="project" value="UniProtKB-KW"/>
</dbReference>
<keyword evidence="3" id="KW-0326">Glycosidase</keyword>
<dbReference type="InterPro" id="IPR017853">
    <property type="entry name" value="GH"/>
</dbReference>
<protein>
    <submittedName>
        <fullName evidence="8">Glycoside hydrolase family 2 protein</fullName>
    </submittedName>
</protein>
<evidence type="ECO:0000259" key="6">
    <source>
        <dbReference type="Pfam" id="PF02836"/>
    </source>
</evidence>
<feature type="domain" description="Beta-mannosidase-like galactose-binding" evidence="7">
    <location>
        <begin position="68"/>
        <end position="147"/>
    </location>
</feature>
<dbReference type="Pfam" id="PF02836">
    <property type="entry name" value="Glyco_hydro_2_C"/>
    <property type="match status" value="1"/>
</dbReference>
<feature type="compositionally biased region" description="Low complexity" evidence="4">
    <location>
        <begin position="1"/>
        <end position="18"/>
    </location>
</feature>
<feature type="region of interest" description="Disordered" evidence="4">
    <location>
        <begin position="1"/>
        <end position="27"/>
    </location>
</feature>
<keyword evidence="2 8" id="KW-0378">Hydrolase</keyword>
<dbReference type="Proteomes" id="UP001597542">
    <property type="component" value="Unassembled WGS sequence"/>
</dbReference>
<evidence type="ECO:0000313" key="8">
    <source>
        <dbReference type="EMBL" id="MFD2487123.1"/>
    </source>
</evidence>
<organism evidence="8 9">
    <name type="scientific">Amycolatopsis albidoflavus</name>
    <dbReference type="NCBI Taxonomy" id="102226"/>
    <lineage>
        <taxon>Bacteria</taxon>
        <taxon>Bacillati</taxon>
        <taxon>Actinomycetota</taxon>
        <taxon>Actinomycetes</taxon>
        <taxon>Pseudonocardiales</taxon>
        <taxon>Pseudonocardiaceae</taxon>
        <taxon>Amycolatopsis</taxon>
    </lineage>
</organism>
<dbReference type="EMBL" id="JBHUKQ010000025">
    <property type="protein sequence ID" value="MFD2487123.1"/>
    <property type="molecule type" value="Genomic_DNA"/>
</dbReference>
<evidence type="ECO:0000259" key="7">
    <source>
        <dbReference type="Pfam" id="PF22666"/>
    </source>
</evidence>
<evidence type="ECO:0000256" key="1">
    <source>
        <dbReference type="ARBA" id="ARBA00007401"/>
    </source>
</evidence>
<name>A0ABW5IDL0_9PSEU</name>
<evidence type="ECO:0000256" key="4">
    <source>
        <dbReference type="SAM" id="MobiDB-lite"/>
    </source>
</evidence>
<comment type="similarity">
    <text evidence="1">Belongs to the glycosyl hydrolase 2 family.</text>
</comment>
<dbReference type="InterPro" id="IPR006102">
    <property type="entry name" value="Ig-like_GH2"/>
</dbReference>
<dbReference type="RefSeq" id="WP_344269070.1">
    <property type="nucleotide sequence ID" value="NZ_BAAAHV010000006.1"/>
</dbReference>
<accession>A0ABW5IDL0</accession>
<dbReference type="InterPro" id="IPR013783">
    <property type="entry name" value="Ig-like_fold"/>
</dbReference>
<proteinExistence type="inferred from homology"/>
<dbReference type="Gene3D" id="2.60.120.260">
    <property type="entry name" value="Galactose-binding domain-like"/>
    <property type="match status" value="1"/>
</dbReference>
<dbReference type="PANTHER" id="PTHR42732">
    <property type="entry name" value="BETA-GALACTOSIDASE"/>
    <property type="match status" value="1"/>
</dbReference>
<gene>
    <name evidence="8" type="ORF">ACFSUT_43090</name>
</gene>
<dbReference type="SUPFAM" id="SSF51445">
    <property type="entry name" value="(Trans)glycosidases"/>
    <property type="match status" value="1"/>
</dbReference>
<dbReference type="InterPro" id="IPR054593">
    <property type="entry name" value="Beta-mannosidase-like_N2"/>
</dbReference>
<evidence type="ECO:0000256" key="3">
    <source>
        <dbReference type="ARBA" id="ARBA00023295"/>
    </source>
</evidence>
<sequence>MTIAENAADPTAAEAVPRPGYPRPDRDRSARWLSLNGRWRFAAADGAPESITVPFAWETEASGVHRTWLEHAVYTRTITVPPEWTGRRVALCFGAVHHRAVVSIDGKPIGSHVGGHSSFEFDVTDVLEPGRSAELTVEVEAPADKREIPHGKQRSIPRDDYDGVSFTPTSGIWQSVWLEARGRTYAAEVSVRGDSLTGFDIAGELAGDAPDSAAVVALLEGRETVLSVRDGQFSGRLEIPSPRLWSPESPHLYSIALTVGEGDYADQLTVTGGLRRIETRGEALYLNGERLYVRGVLDQGYWPKSGLTAPDDEALVRDLELARELGFSLVRKHLKFEEPRWLDHADRIGMLIWAEPPAPSRFSPAAAAAFEAQLPDLVRRDGNHPSIVIWGLYNEEWGLDWDIPGSPERAAAAVRAYDLMRSLDDTRPIVENSGWAHVKTDLVDWHYYDENPRNWAENLAALASGERESFEVKLRPDFLVDKSFYGSADFQRSGVPVLNSEYGAGFTSLERAWHVRWQTQEIRRHDRFSGYIYTELTDVEHEMAGLLDAHRRPKDWGGLNPADAFAATTLVVDLVPAHAGADLPVPTEPLTLDVHISHTGREPIAGTLHAGWGASGSHNLPLAVTSLAAQAKPFRLSDAFPLTVPAPGGPARLHLWLETDGKVTARTFVDAAVVEELNRRGARS</sequence>
<dbReference type="InterPro" id="IPR051913">
    <property type="entry name" value="GH2_Domain-Containing"/>
</dbReference>
<dbReference type="Gene3D" id="3.20.20.80">
    <property type="entry name" value="Glycosidases"/>
    <property type="match status" value="1"/>
</dbReference>
<keyword evidence="9" id="KW-1185">Reference proteome</keyword>
<dbReference type="Pfam" id="PF00703">
    <property type="entry name" value="Glyco_hydro_2"/>
    <property type="match status" value="1"/>
</dbReference>
<evidence type="ECO:0000259" key="5">
    <source>
        <dbReference type="Pfam" id="PF00703"/>
    </source>
</evidence>
<comment type="caution">
    <text evidence="8">The sequence shown here is derived from an EMBL/GenBank/DDBJ whole genome shotgun (WGS) entry which is preliminary data.</text>
</comment>
<dbReference type="InterPro" id="IPR006103">
    <property type="entry name" value="Glyco_hydro_2_cat"/>
</dbReference>
<dbReference type="SUPFAM" id="SSF49303">
    <property type="entry name" value="beta-Galactosidase/glucuronidase domain"/>
    <property type="match status" value="1"/>
</dbReference>
<feature type="domain" description="Glycoside hydrolase family 2 immunoglobulin-like beta-sandwich" evidence="5">
    <location>
        <begin position="226"/>
        <end position="275"/>
    </location>
</feature>
<evidence type="ECO:0000256" key="2">
    <source>
        <dbReference type="ARBA" id="ARBA00022801"/>
    </source>
</evidence>
<dbReference type="PANTHER" id="PTHR42732:SF3">
    <property type="entry name" value="HYDROLASE"/>
    <property type="match status" value="1"/>
</dbReference>